<dbReference type="NCBIfam" id="NF011999">
    <property type="entry name" value="PRK15455.1"/>
    <property type="match status" value="1"/>
</dbReference>
<evidence type="ECO:0000259" key="1">
    <source>
        <dbReference type="SMART" id="SM00763"/>
    </source>
</evidence>
<feature type="domain" description="PrkA AAA" evidence="1">
    <location>
        <begin position="23"/>
        <end position="384"/>
    </location>
</feature>
<keyword evidence="2" id="KW-0808">Transferase</keyword>
<evidence type="ECO:0000313" key="3">
    <source>
        <dbReference type="Proteomes" id="UP000198925"/>
    </source>
</evidence>
<dbReference type="Proteomes" id="UP000198925">
    <property type="component" value="Unassembled WGS sequence"/>
</dbReference>
<gene>
    <name evidence="2" type="ORF">SAMN04487779_1001807</name>
</gene>
<dbReference type="SUPFAM" id="SSF52540">
    <property type="entry name" value="P-loop containing nucleoside triphosphate hydrolases"/>
    <property type="match status" value="1"/>
</dbReference>
<accession>A0A1G6L8J3</accession>
<dbReference type="STRING" id="938405.SAMN02927895_01922"/>
<dbReference type="InterPro" id="IPR010650">
    <property type="entry name" value="PrkA_C"/>
</dbReference>
<keyword evidence="3" id="KW-1185">Reference proteome</keyword>
<dbReference type="Pfam" id="PF06798">
    <property type="entry name" value="PrkA"/>
    <property type="match status" value="1"/>
</dbReference>
<dbReference type="PIRSF" id="PIRSF000549">
    <property type="entry name" value="Ser_prot_kin"/>
    <property type="match status" value="1"/>
</dbReference>
<dbReference type="PANTHER" id="PTHR30267:SF2">
    <property type="entry name" value="PROTEIN PRKA"/>
    <property type="match status" value="1"/>
</dbReference>
<dbReference type="InterPro" id="IPR027417">
    <property type="entry name" value="P-loop_NTPase"/>
</dbReference>
<dbReference type="OrthoDB" id="9761914at2"/>
<dbReference type="SMART" id="SM00763">
    <property type="entry name" value="AAA_PrkA"/>
    <property type="match status" value="1"/>
</dbReference>
<reference evidence="2 3" key="1">
    <citation type="submission" date="2016-10" db="EMBL/GenBank/DDBJ databases">
        <authorList>
            <person name="de Groot N.N."/>
        </authorList>
    </citation>
    <scope>NUCLEOTIDE SEQUENCE [LARGE SCALE GENOMIC DNA]</scope>
    <source>
        <strain evidence="2 3">CPCC 100156</strain>
    </source>
</reference>
<name>A0A1G6L8J3_9PROT</name>
<organism evidence="2 3">
    <name type="scientific">Belnapia rosea</name>
    <dbReference type="NCBI Taxonomy" id="938405"/>
    <lineage>
        <taxon>Bacteria</taxon>
        <taxon>Pseudomonadati</taxon>
        <taxon>Pseudomonadota</taxon>
        <taxon>Alphaproteobacteria</taxon>
        <taxon>Acetobacterales</taxon>
        <taxon>Roseomonadaceae</taxon>
        <taxon>Belnapia</taxon>
    </lineage>
</organism>
<dbReference type="PANTHER" id="PTHR30267">
    <property type="entry name" value="PROTEIN KINASE PRKA"/>
    <property type="match status" value="1"/>
</dbReference>
<keyword evidence="2" id="KW-0418">Kinase</keyword>
<dbReference type="InterPro" id="IPR057741">
    <property type="entry name" value="YeaG"/>
</dbReference>
<dbReference type="Pfam" id="PF08298">
    <property type="entry name" value="AAA_PrkA"/>
    <property type="match status" value="1"/>
</dbReference>
<dbReference type="InterPro" id="IPR013153">
    <property type="entry name" value="Prk_AAA"/>
</dbReference>
<dbReference type="AlphaFoldDB" id="A0A1G6L8J3"/>
<dbReference type="RefSeq" id="WP_090562796.1">
    <property type="nucleotide sequence ID" value="NZ_FMXZ01000003.1"/>
</dbReference>
<sequence>MNSMQDIFADYARAYESRRETDMSISEYLEGCRKDPGFYASAPERILKAIGEPMVVDTAKDTRLGRIFLNRTIRVYPAFSEFYGMEETIERIVGFFRHAAQGLEERKQILYLLGPVGGGKSSLAERLKALMEAEPIYVLKAGDEVSPVFESPLGLFDPERMGPMLEDRYGIPRRRLTGLMSPWALKRLDAFGGDISQFRVVKVRPSRLRQIAIAKTEPGDENNQDISSLVGKVDIRKLEMFGQNDPDAYSFSGGLNRANQGVLEFVEMFKAPIKMLHPLLTATQEGNYIGTENIGALPFQGIILAHSNESEWQSFKNNKNNEAFIDRIYVIKVPYCLRVTEEQKIYEKLVSSSELSASPCAPATLEMLARFTVLSRLKKHENSNIYAKMRVYDGESLKETDPRAKNLQEYRDAAGPDEGMEGASTRFAFKVLAAAFNYDTTEIAADPVHLMYVLEQTIRREQLPDETEKRYLEFIKGELAPRYAEFIGNEIQKAYLESYNDYGQNLFDRYVAYADAWVEDMDFKDPDTGQMMNRELLNQELTKIEKPAGIANPKDFRNEVVKFALRARANRGGRNPSWTSYEKIREVIERRMFSQVEDLLPVISFGSKKDGESEKKHGEFVQRMVSRGYTERQVRRLVEWYMRVKQAG</sequence>
<protein>
    <submittedName>
        <fullName evidence="2">Putative serine protein kinase, PrkA</fullName>
    </submittedName>
</protein>
<dbReference type="GO" id="GO:0004672">
    <property type="term" value="F:protein kinase activity"/>
    <property type="evidence" value="ECO:0007669"/>
    <property type="project" value="InterPro"/>
</dbReference>
<proteinExistence type="predicted"/>
<dbReference type="EMBL" id="FMZX01000001">
    <property type="protein sequence ID" value="SDC39692.1"/>
    <property type="molecule type" value="Genomic_DNA"/>
</dbReference>
<evidence type="ECO:0000313" key="2">
    <source>
        <dbReference type="EMBL" id="SDC39692.1"/>
    </source>
</evidence>
<dbReference type="InterPro" id="IPR016230">
    <property type="entry name" value="PrkA/YeaG"/>
</dbReference>